<accession>A0A8D0DZ26</accession>
<dbReference type="GeneTree" id="ENSGT01030000235236"/>
<feature type="compositionally biased region" description="Basic residues" evidence="1">
    <location>
        <begin position="112"/>
        <end position="121"/>
    </location>
</feature>
<keyword evidence="3" id="KW-1185">Reference proteome</keyword>
<protein>
    <submittedName>
        <fullName evidence="2">Uncharacterized protein</fullName>
    </submittedName>
</protein>
<feature type="compositionally biased region" description="Basic and acidic residues" evidence="1">
    <location>
        <begin position="101"/>
        <end position="111"/>
    </location>
</feature>
<feature type="compositionally biased region" description="Basic residues" evidence="1">
    <location>
        <begin position="90"/>
        <end position="100"/>
    </location>
</feature>
<evidence type="ECO:0000256" key="1">
    <source>
        <dbReference type="SAM" id="MobiDB-lite"/>
    </source>
</evidence>
<proteinExistence type="predicted"/>
<feature type="region of interest" description="Disordered" evidence="1">
    <location>
        <begin position="12"/>
        <end position="33"/>
    </location>
</feature>
<evidence type="ECO:0000313" key="2">
    <source>
        <dbReference type="Ensembl" id="ENSSMRP00000023939.1"/>
    </source>
</evidence>
<sequence length="184" mass="20320">MPVPAAVAVLVEEAEPQDIDEKPGGADADDHPGLLDLVRLGKALDGLQQDGEAERGEEDGVDQRAHHLGPHPAEGVLFGGASALGEAHGHQRHHQRHHVRQHVEGVREHGQRGRHAAHHHLHHEEEERQRQHAQQPHPPAPVAPTRRLGQSRALARTLHAHRGRRARADSPPQPHTRQPRQRAV</sequence>
<organism evidence="2 3">
    <name type="scientific">Salvator merianae</name>
    <name type="common">Argentine black and white tegu</name>
    <name type="synonym">Tupinambis merianae</name>
    <dbReference type="NCBI Taxonomy" id="96440"/>
    <lineage>
        <taxon>Eukaryota</taxon>
        <taxon>Metazoa</taxon>
        <taxon>Chordata</taxon>
        <taxon>Craniata</taxon>
        <taxon>Vertebrata</taxon>
        <taxon>Euteleostomi</taxon>
        <taxon>Lepidosauria</taxon>
        <taxon>Squamata</taxon>
        <taxon>Bifurcata</taxon>
        <taxon>Unidentata</taxon>
        <taxon>Episquamata</taxon>
        <taxon>Laterata</taxon>
        <taxon>Teiioidea</taxon>
        <taxon>Teiidae</taxon>
        <taxon>Salvator</taxon>
    </lineage>
</organism>
<dbReference type="OMA" id="DPAHHHL"/>
<reference evidence="2" key="1">
    <citation type="submission" date="2025-08" db="UniProtKB">
        <authorList>
            <consortium name="Ensembl"/>
        </authorList>
    </citation>
    <scope>IDENTIFICATION</scope>
</reference>
<dbReference type="Proteomes" id="UP000694421">
    <property type="component" value="Unplaced"/>
</dbReference>
<feature type="region of interest" description="Disordered" evidence="1">
    <location>
        <begin position="45"/>
        <end position="184"/>
    </location>
</feature>
<dbReference type="Ensembl" id="ENSSMRT00000028061.1">
    <property type="protein sequence ID" value="ENSSMRP00000023939.1"/>
    <property type="gene ID" value="ENSSMRG00000018586.1"/>
</dbReference>
<name>A0A8D0DZ26_SALMN</name>
<reference evidence="2" key="2">
    <citation type="submission" date="2025-09" db="UniProtKB">
        <authorList>
            <consortium name="Ensembl"/>
        </authorList>
    </citation>
    <scope>IDENTIFICATION</scope>
</reference>
<feature type="compositionally biased region" description="Basic and acidic residues" evidence="1">
    <location>
        <begin position="19"/>
        <end position="33"/>
    </location>
</feature>
<dbReference type="AlphaFoldDB" id="A0A8D0DZ26"/>
<evidence type="ECO:0000313" key="3">
    <source>
        <dbReference type="Proteomes" id="UP000694421"/>
    </source>
</evidence>